<evidence type="ECO:0000259" key="7">
    <source>
        <dbReference type="Pfam" id="PF03834"/>
    </source>
</evidence>
<accession>A0A177AS49</accession>
<evidence type="ECO:0000256" key="2">
    <source>
        <dbReference type="ARBA" id="ARBA00008283"/>
    </source>
</evidence>
<evidence type="ECO:0000256" key="4">
    <source>
        <dbReference type="ARBA" id="ARBA00023125"/>
    </source>
</evidence>
<dbReference type="Proteomes" id="UP000078046">
    <property type="component" value="Unassembled WGS sequence"/>
</dbReference>
<dbReference type="EMBL" id="LWCA01002170">
    <property type="protein sequence ID" value="OAF64064.1"/>
    <property type="molecule type" value="Genomic_DNA"/>
</dbReference>
<evidence type="ECO:0000313" key="8">
    <source>
        <dbReference type="EMBL" id="OAF64064.1"/>
    </source>
</evidence>
<keyword evidence="4" id="KW-0238">DNA-binding</keyword>
<name>A0A177AS49_9BILA</name>
<protein>
    <recommendedName>
        <fullName evidence="7">ERCC1-like central domain-containing protein</fullName>
    </recommendedName>
</protein>
<dbReference type="GO" id="GO:0003697">
    <property type="term" value="F:single-stranded DNA binding"/>
    <property type="evidence" value="ECO:0007669"/>
    <property type="project" value="TreeGrafter"/>
</dbReference>
<dbReference type="GO" id="GO:0070914">
    <property type="term" value="P:UV-damage excision repair"/>
    <property type="evidence" value="ECO:0007669"/>
    <property type="project" value="TreeGrafter"/>
</dbReference>
<proteinExistence type="inferred from homology"/>
<keyword evidence="5" id="KW-0234">DNA repair</keyword>
<dbReference type="PANTHER" id="PTHR12749">
    <property type="entry name" value="EXCISION REPAIR CROSS-COMPLEMENTING 1 ERCC1"/>
    <property type="match status" value="1"/>
</dbReference>
<dbReference type="AlphaFoldDB" id="A0A177AS49"/>
<dbReference type="GO" id="GO:0000110">
    <property type="term" value="C:nucleotide-excision repair factor 1 complex"/>
    <property type="evidence" value="ECO:0007669"/>
    <property type="project" value="TreeGrafter"/>
</dbReference>
<dbReference type="GO" id="GO:0003684">
    <property type="term" value="F:damaged DNA binding"/>
    <property type="evidence" value="ECO:0007669"/>
    <property type="project" value="InterPro"/>
</dbReference>
<dbReference type="InterPro" id="IPR047260">
    <property type="entry name" value="ERCC1-like_central_dom"/>
</dbReference>
<evidence type="ECO:0000256" key="1">
    <source>
        <dbReference type="ARBA" id="ARBA00004123"/>
    </source>
</evidence>
<sequence length="46" mass="5522">MHNHIITVNNRQKKNPLLKHIKWTQYEFDDITPDFILTPDICAVFI</sequence>
<evidence type="ECO:0000313" key="9">
    <source>
        <dbReference type="Proteomes" id="UP000078046"/>
    </source>
</evidence>
<dbReference type="PANTHER" id="PTHR12749:SF0">
    <property type="entry name" value="DNA EXCISION REPAIR PROTEIN ERCC-1"/>
    <property type="match status" value="1"/>
</dbReference>
<comment type="subcellular location">
    <subcellularLocation>
        <location evidence="1">Nucleus</location>
    </subcellularLocation>
</comment>
<keyword evidence="9" id="KW-1185">Reference proteome</keyword>
<evidence type="ECO:0000256" key="6">
    <source>
        <dbReference type="ARBA" id="ARBA00023242"/>
    </source>
</evidence>
<dbReference type="InterPro" id="IPR004579">
    <property type="entry name" value="ERCC1/RAD10/SWI10"/>
</dbReference>
<comment type="similarity">
    <text evidence="2">Belongs to the ERCC1/RAD10/SWI10 family.</text>
</comment>
<dbReference type="SUPFAM" id="SSF52980">
    <property type="entry name" value="Restriction endonuclease-like"/>
    <property type="match status" value="1"/>
</dbReference>
<dbReference type="GO" id="GO:0070522">
    <property type="term" value="C:ERCC4-ERCC1 complex"/>
    <property type="evidence" value="ECO:0007669"/>
    <property type="project" value="TreeGrafter"/>
</dbReference>
<dbReference type="OrthoDB" id="10262814at2759"/>
<feature type="non-terminal residue" evidence="8">
    <location>
        <position position="46"/>
    </location>
</feature>
<dbReference type="Pfam" id="PF03834">
    <property type="entry name" value="Rad10"/>
    <property type="match status" value="1"/>
</dbReference>
<keyword evidence="6" id="KW-0539">Nucleus</keyword>
<reference evidence="8 9" key="1">
    <citation type="submission" date="2016-04" db="EMBL/GenBank/DDBJ databases">
        <title>The genome of Intoshia linei affirms orthonectids as highly simplified spiralians.</title>
        <authorList>
            <person name="Mikhailov K.V."/>
            <person name="Slusarev G.S."/>
            <person name="Nikitin M.A."/>
            <person name="Logacheva M.D."/>
            <person name="Penin A."/>
            <person name="Aleoshin V."/>
            <person name="Panchin Y.V."/>
        </authorList>
    </citation>
    <scope>NUCLEOTIDE SEQUENCE [LARGE SCALE GENOMIC DNA]</scope>
    <source>
        <strain evidence="8">Intl2013</strain>
        <tissue evidence="8">Whole animal</tissue>
    </source>
</reference>
<keyword evidence="3" id="KW-0227">DNA damage</keyword>
<gene>
    <name evidence="8" type="ORF">A3Q56_08230</name>
</gene>
<organism evidence="8 9">
    <name type="scientific">Intoshia linei</name>
    <dbReference type="NCBI Taxonomy" id="1819745"/>
    <lineage>
        <taxon>Eukaryota</taxon>
        <taxon>Metazoa</taxon>
        <taxon>Spiralia</taxon>
        <taxon>Lophotrochozoa</taxon>
        <taxon>Mesozoa</taxon>
        <taxon>Orthonectida</taxon>
        <taxon>Rhopaluridae</taxon>
        <taxon>Intoshia</taxon>
    </lineage>
</organism>
<evidence type="ECO:0000256" key="5">
    <source>
        <dbReference type="ARBA" id="ARBA00023204"/>
    </source>
</evidence>
<dbReference type="Gene3D" id="3.40.50.10130">
    <property type="match status" value="1"/>
</dbReference>
<comment type="caution">
    <text evidence="8">The sequence shown here is derived from an EMBL/GenBank/DDBJ whole genome shotgun (WGS) entry which is preliminary data.</text>
</comment>
<feature type="domain" description="ERCC1-like central" evidence="7">
    <location>
        <begin position="6"/>
        <end position="46"/>
    </location>
</feature>
<dbReference type="GO" id="GO:0006302">
    <property type="term" value="P:double-strand break repair"/>
    <property type="evidence" value="ECO:0007669"/>
    <property type="project" value="UniProtKB-ARBA"/>
</dbReference>
<evidence type="ECO:0000256" key="3">
    <source>
        <dbReference type="ARBA" id="ARBA00022763"/>
    </source>
</evidence>
<dbReference type="InterPro" id="IPR011335">
    <property type="entry name" value="Restrct_endonuc-II-like"/>
</dbReference>
<dbReference type="GO" id="GO:0006312">
    <property type="term" value="P:mitotic recombination"/>
    <property type="evidence" value="ECO:0007669"/>
    <property type="project" value="TreeGrafter"/>
</dbReference>